<evidence type="ECO:0000256" key="3">
    <source>
        <dbReference type="ARBA" id="ARBA00023295"/>
    </source>
</evidence>
<keyword evidence="2" id="KW-0378">Hydrolase</keyword>
<dbReference type="InterPro" id="IPR012341">
    <property type="entry name" value="6hp_glycosidase-like_sf"/>
</dbReference>
<dbReference type="Gene3D" id="1.50.10.10">
    <property type="match status" value="1"/>
</dbReference>
<dbReference type="EMBL" id="DF967972">
    <property type="protein sequence ID" value="GAP13998.1"/>
    <property type="molecule type" value="Genomic_DNA"/>
</dbReference>
<dbReference type="STRING" id="360412.LARV_01758"/>
<evidence type="ECO:0000259" key="4">
    <source>
        <dbReference type="Pfam" id="PF22422"/>
    </source>
</evidence>
<dbReference type="GO" id="GO:0009311">
    <property type="term" value="P:oligosaccharide metabolic process"/>
    <property type="evidence" value="ECO:0007669"/>
    <property type="project" value="InterPro"/>
</dbReference>
<dbReference type="SUPFAM" id="SSF48208">
    <property type="entry name" value="Six-hairpin glycosidases"/>
    <property type="match status" value="1"/>
</dbReference>
<proteinExistence type="inferred from homology"/>
<organism evidence="5">
    <name type="scientific">Longilinea arvoryzae</name>
    <dbReference type="NCBI Taxonomy" id="360412"/>
    <lineage>
        <taxon>Bacteria</taxon>
        <taxon>Bacillati</taxon>
        <taxon>Chloroflexota</taxon>
        <taxon>Anaerolineae</taxon>
        <taxon>Anaerolineales</taxon>
        <taxon>Anaerolineaceae</taxon>
        <taxon>Longilinea</taxon>
    </lineage>
</organism>
<dbReference type="RefSeq" id="WP_075073290.1">
    <property type="nucleotide sequence ID" value="NZ_DF967972.1"/>
</dbReference>
<evidence type="ECO:0000313" key="6">
    <source>
        <dbReference type="Proteomes" id="UP000055060"/>
    </source>
</evidence>
<comment type="similarity">
    <text evidence="1">Belongs to the glycosyl hydrolase 63 family.</text>
</comment>
<dbReference type="GO" id="GO:0004573">
    <property type="term" value="F:Glc3Man9GlcNAc2 oligosaccharide glucosidase activity"/>
    <property type="evidence" value="ECO:0007669"/>
    <property type="project" value="InterPro"/>
</dbReference>
<dbReference type="InterPro" id="IPR004888">
    <property type="entry name" value="Glycoside_hydrolase_63"/>
</dbReference>
<dbReference type="Pfam" id="PF22422">
    <property type="entry name" value="MGH1-like_GH"/>
    <property type="match status" value="1"/>
</dbReference>
<dbReference type="GO" id="GO:0006487">
    <property type="term" value="P:protein N-linked glycosylation"/>
    <property type="evidence" value="ECO:0007669"/>
    <property type="project" value="TreeGrafter"/>
</dbReference>
<dbReference type="OrthoDB" id="9798687at2"/>
<dbReference type="AlphaFoldDB" id="A0A0S7B9L6"/>
<protein>
    <submittedName>
        <fullName evidence="5">Glycogen debranching enzyme</fullName>
    </submittedName>
</protein>
<reference evidence="5" key="1">
    <citation type="submission" date="2015-07" db="EMBL/GenBank/DDBJ databases">
        <title>Draft Genome Sequences of Anaerolinea thermolimosa IMO-1, Bellilinea caldifistulae GOMI-1, Leptolinea tardivitalis YMTK-2, Levilinea saccharolytica KIBI-1,Longilinea arvoryzae KOME-1, Previously Described as Members of the Anaerolineaceae (Chloroflexi).</title>
        <authorList>
            <person name="Sekiguchi Y."/>
            <person name="Ohashi A."/>
            <person name="Matsuura N."/>
            <person name="Tourlousse M.D."/>
        </authorList>
    </citation>
    <scope>NUCLEOTIDE SEQUENCE [LARGE SCALE GENOMIC DNA]</scope>
    <source>
        <strain evidence="5">KOME-1</strain>
    </source>
</reference>
<sequence length="586" mass="67414">MLTYDQTLDMLRNRIDLEHIPFTERGSRILLMKNGSGLCIRLVERWNKIDPRLSGYRLRPPIVEGIVFIDAEGHDLEAVLESFPHRLNFRTRLGEFAIAFEDSETLLIALPEAACGLRFRMHVDQGVTDRRGGVLRKTGDIRRNLAYTTNRPLVTNQIQQIEPDQLEVQMTVAAGPSSGLLINLTPRLGFNRYIPNLEFAFEEAARRWGAWFAAAPSVAEPYQPQSLYAWWIMRAGLISTRYFMTRESMTPSKIHYVGVWQWDAFFHALAYRHIDRRLAQDQIRVVLDHQRPDGMIPDAIHDEGTITHLTFPVDADVTKPPLLAWVLWKLYQTDGDREFLEELYEPVVRWNRWWFENCDPDGDGLCEYLHPFSSGLDDNPIWDTGMPVTSPDLNTYLVMQMENLGRIADVIGLQTEARAWEEQAEAHLQLMIRKLWDEKTGLFWAQQKGRVIPVITPFNLFPLITGRLPAEIARSLVAHLTNPTEFWTKFPIPTVSVSDPRYNPLQMWRGPTWINVNYMLVEGLLRSGFPAVARELRRRTLDLVMRGADIYEFYHPETGDPGSSAATMFGWSASLFIEMALDASQD</sequence>
<name>A0A0S7B9L6_9CHLR</name>
<keyword evidence="3" id="KW-0326">Glycosidase</keyword>
<dbReference type="PANTHER" id="PTHR10412">
    <property type="entry name" value="MANNOSYL-OLIGOSACCHARIDE GLUCOSIDASE"/>
    <property type="match status" value="1"/>
</dbReference>
<dbReference type="Proteomes" id="UP000055060">
    <property type="component" value="Unassembled WGS sequence"/>
</dbReference>
<keyword evidence="6" id="KW-1185">Reference proteome</keyword>
<evidence type="ECO:0000313" key="5">
    <source>
        <dbReference type="EMBL" id="GAP13998.1"/>
    </source>
</evidence>
<gene>
    <name evidence="5" type="ORF">LARV_01758</name>
</gene>
<evidence type="ECO:0000256" key="1">
    <source>
        <dbReference type="ARBA" id="ARBA00010833"/>
    </source>
</evidence>
<dbReference type="PANTHER" id="PTHR10412:SF11">
    <property type="entry name" value="MANNOSYL-OLIGOSACCHARIDE GLUCOSIDASE"/>
    <property type="match status" value="1"/>
</dbReference>
<dbReference type="InterPro" id="IPR008928">
    <property type="entry name" value="6-hairpin_glycosidase_sf"/>
</dbReference>
<evidence type="ECO:0000256" key="2">
    <source>
        <dbReference type="ARBA" id="ARBA00022801"/>
    </source>
</evidence>
<feature type="domain" description="Mannosylglycerate hydrolase MGH1-like glycoside hydrolase" evidence="4">
    <location>
        <begin position="256"/>
        <end position="572"/>
    </location>
</feature>
<accession>A0A0S7B9L6</accession>
<dbReference type="InterPro" id="IPR054491">
    <property type="entry name" value="MGH1-like_GH"/>
</dbReference>